<dbReference type="Pfam" id="PF00023">
    <property type="entry name" value="Ank"/>
    <property type="match status" value="1"/>
</dbReference>
<dbReference type="Proteomes" id="UP000693970">
    <property type="component" value="Unassembled WGS sequence"/>
</dbReference>
<dbReference type="SMART" id="SM00248">
    <property type="entry name" value="ANK"/>
    <property type="match status" value="10"/>
</dbReference>
<sequence>MSNSSSERNKTQHEYFSQQLSSILSTEQHVPSSCRTLSASDANACRTILQEYPRLLRQQLDFGHRIGYGVHSHQPVYPILQLCYRQAPIDLIRLALNFNRDDHHGEEEVVEEEKEKEGHSIPSYSILSLSDRDAGGYTALHWACCGTLTQSCVIKLLLDYCPTAAYQTSFGNRTCLHHACENGLAVEAVDELLQKCPHHALERDHCQNIPLHLACASGPLSQLSVIQRLVSLEPSSVQATSQLGWRGEESRSGIVYRSIPPYDTRGIGYTPLHYACGEGAPLDVVRYLVRQFPSALGLPASSQALPLHWACSKRFPTLDVISFLVAQYPRALHLSTTDGCSVASGGGGTPLQLAAKSRPSLPVIQFLYQQCPTALEGHSNKKDTGFLALQYACCNGASSEVIEFLMEKSNISQSVATLSVRTGETILHMVCRNNVSHSLIPAMLTRFPDDVAVMSTNTGDLPLHAACEAGASIQNIQALVLSKNAVGTIQMPNKDGNLPLHLLVKRKQSPVDVVDLRVCRYLVDQFPGSLTTENLNHETPFDVAISIPFRSEGSAVHCTCSLPNERKVDPVDYMQLLEVLTPPLPAFQNSRSGLPLPFHYLVTRSNKLAQVEMMIEFLLEHFPKVCDERNLSGELLLHVASRIPGTLLATIERLFQENPDAIQIPNQEGLVPFQVAAVANTSKSDSAGELSVVYFLVHQSLFAFENLASLRDRLLCTKVCGSDDVLPSTSCDGQIRMTSNAASSSSLSRTLKEVLDEHHLVMDRRIDELQRELQEVKLELERRDHSESCASCCRIS</sequence>
<keyword evidence="3" id="KW-1185">Reference proteome</keyword>
<protein>
    <submittedName>
        <fullName evidence="2">Ankyrin repeat domain protein</fullName>
    </submittedName>
</protein>
<dbReference type="EMBL" id="JAGRRH010000015">
    <property type="protein sequence ID" value="KAG7357331.1"/>
    <property type="molecule type" value="Genomic_DNA"/>
</dbReference>
<evidence type="ECO:0000256" key="1">
    <source>
        <dbReference type="SAM" id="Coils"/>
    </source>
</evidence>
<proteinExistence type="predicted"/>
<dbReference type="OrthoDB" id="35902at2759"/>
<gene>
    <name evidence="2" type="ORF">IV203_002019</name>
</gene>
<evidence type="ECO:0000313" key="2">
    <source>
        <dbReference type="EMBL" id="KAG7357331.1"/>
    </source>
</evidence>
<evidence type="ECO:0000313" key="3">
    <source>
        <dbReference type="Proteomes" id="UP000693970"/>
    </source>
</evidence>
<comment type="caution">
    <text evidence="2">The sequence shown here is derived from an EMBL/GenBank/DDBJ whole genome shotgun (WGS) entry which is preliminary data.</text>
</comment>
<dbReference type="PANTHER" id="PTHR24121">
    <property type="entry name" value="NO MECHANORECEPTOR POTENTIAL C, ISOFORM D-RELATED"/>
    <property type="match status" value="1"/>
</dbReference>
<reference evidence="2" key="1">
    <citation type="journal article" date="2021" name="Sci. Rep.">
        <title>Diploid genomic architecture of Nitzschia inconspicua, an elite biomass production diatom.</title>
        <authorList>
            <person name="Oliver A."/>
            <person name="Podell S."/>
            <person name="Pinowska A."/>
            <person name="Traller J.C."/>
            <person name="Smith S.R."/>
            <person name="McClure R."/>
            <person name="Beliaev A."/>
            <person name="Bohutskyi P."/>
            <person name="Hill E.A."/>
            <person name="Rabines A."/>
            <person name="Zheng H."/>
            <person name="Allen L.Z."/>
            <person name="Kuo A."/>
            <person name="Grigoriev I.V."/>
            <person name="Allen A.E."/>
            <person name="Hazlebeck D."/>
            <person name="Allen E.E."/>
        </authorList>
    </citation>
    <scope>NUCLEOTIDE SEQUENCE</scope>
    <source>
        <strain evidence="2">Hildebrandi</strain>
    </source>
</reference>
<reference evidence="2" key="2">
    <citation type="submission" date="2021-04" db="EMBL/GenBank/DDBJ databases">
        <authorList>
            <person name="Podell S."/>
        </authorList>
    </citation>
    <scope>NUCLEOTIDE SEQUENCE</scope>
    <source>
        <strain evidence="2">Hildebrandi</strain>
    </source>
</reference>
<organism evidence="2 3">
    <name type="scientific">Nitzschia inconspicua</name>
    <dbReference type="NCBI Taxonomy" id="303405"/>
    <lineage>
        <taxon>Eukaryota</taxon>
        <taxon>Sar</taxon>
        <taxon>Stramenopiles</taxon>
        <taxon>Ochrophyta</taxon>
        <taxon>Bacillariophyta</taxon>
        <taxon>Bacillariophyceae</taxon>
        <taxon>Bacillariophycidae</taxon>
        <taxon>Bacillariales</taxon>
        <taxon>Bacillariaceae</taxon>
        <taxon>Nitzschia</taxon>
    </lineage>
</organism>
<dbReference type="AlphaFoldDB" id="A0A9K3LAL1"/>
<dbReference type="Pfam" id="PF12796">
    <property type="entry name" value="Ank_2"/>
    <property type="match status" value="1"/>
</dbReference>
<name>A0A9K3LAL1_9STRA</name>
<dbReference type="InterPro" id="IPR002110">
    <property type="entry name" value="Ankyrin_rpt"/>
</dbReference>
<feature type="coiled-coil region" evidence="1">
    <location>
        <begin position="759"/>
        <end position="786"/>
    </location>
</feature>
<keyword evidence="1" id="KW-0175">Coiled coil</keyword>
<accession>A0A9K3LAL1</accession>
<dbReference type="PANTHER" id="PTHR24121:SF21">
    <property type="entry name" value="ANKYRIN REPEAT FAMILY PROTEIN"/>
    <property type="match status" value="1"/>
</dbReference>